<keyword evidence="3" id="KW-1185">Reference proteome</keyword>
<accession>A0ABM7ITJ9</accession>
<feature type="compositionally biased region" description="Basic and acidic residues" evidence="1">
    <location>
        <begin position="49"/>
        <end position="69"/>
    </location>
</feature>
<gene>
    <name evidence="2" type="ORF">MBOE_17980</name>
</gene>
<organism evidence="2 3">
    <name type="scientific">Mycolicibacterium boenickei</name>
    <dbReference type="NCBI Taxonomy" id="146017"/>
    <lineage>
        <taxon>Bacteria</taxon>
        <taxon>Bacillati</taxon>
        <taxon>Actinomycetota</taxon>
        <taxon>Actinomycetes</taxon>
        <taxon>Mycobacteriales</taxon>
        <taxon>Mycobacteriaceae</taxon>
        <taxon>Mycolicibacterium</taxon>
    </lineage>
</organism>
<dbReference type="Proteomes" id="UP000466683">
    <property type="component" value="Chromosome"/>
</dbReference>
<name>A0ABM7ITJ9_9MYCO</name>
<evidence type="ECO:0000313" key="3">
    <source>
        <dbReference type="Proteomes" id="UP000466683"/>
    </source>
</evidence>
<feature type="region of interest" description="Disordered" evidence="1">
    <location>
        <begin position="1"/>
        <end position="69"/>
    </location>
</feature>
<proteinExistence type="predicted"/>
<protein>
    <submittedName>
        <fullName evidence="2">Uncharacterized protein</fullName>
    </submittedName>
</protein>
<dbReference type="EMBL" id="AP022579">
    <property type="protein sequence ID" value="BBX90149.1"/>
    <property type="molecule type" value="Genomic_DNA"/>
</dbReference>
<evidence type="ECO:0000313" key="2">
    <source>
        <dbReference type="EMBL" id="BBX90149.1"/>
    </source>
</evidence>
<sequence>MNYIGMVLTKDSNPARSVGKAGGHRHGESKKLTPAQQKGGGRCLAKVADTADRRLPSADPEPRQVRRNR</sequence>
<reference evidence="2 3" key="1">
    <citation type="journal article" date="2019" name="Emerg. Microbes Infect.">
        <title>Comprehensive subspecies identification of 175 nontuberculous mycobacteria species based on 7547 genomic profiles.</title>
        <authorList>
            <person name="Matsumoto Y."/>
            <person name="Kinjo T."/>
            <person name="Motooka D."/>
            <person name="Nabeya D."/>
            <person name="Jung N."/>
            <person name="Uechi K."/>
            <person name="Horii T."/>
            <person name="Iida T."/>
            <person name="Fujita J."/>
            <person name="Nakamura S."/>
        </authorList>
    </citation>
    <scope>NUCLEOTIDE SEQUENCE [LARGE SCALE GENOMIC DNA]</scope>
    <source>
        <strain evidence="2 3">JCM 15653</strain>
    </source>
</reference>
<evidence type="ECO:0000256" key="1">
    <source>
        <dbReference type="SAM" id="MobiDB-lite"/>
    </source>
</evidence>